<gene>
    <name evidence="2" type="ORF">ABVK25_009109</name>
</gene>
<dbReference type="PANTHER" id="PTHR48083">
    <property type="entry name" value="MEDIUM-CHAIN SPECIFIC ACYL-COA DEHYDROGENASE, MITOCHONDRIAL-RELATED"/>
    <property type="match status" value="1"/>
</dbReference>
<evidence type="ECO:0000313" key="2">
    <source>
        <dbReference type="EMBL" id="KAL2050601.1"/>
    </source>
</evidence>
<evidence type="ECO:0000313" key="3">
    <source>
        <dbReference type="Proteomes" id="UP001590951"/>
    </source>
</evidence>
<dbReference type="EMBL" id="JBHFEH010000045">
    <property type="protein sequence ID" value="KAL2050601.1"/>
    <property type="molecule type" value="Genomic_DNA"/>
</dbReference>
<evidence type="ECO:0000256" key="1">
    <source>
        <dbReference type="ARBA" id="ARBA00023002"/>
    </source>
</evidence>
<protein>
    <submittedName>
        <fullName evidence="2">Uncharacterized protein</fullName>
    </submittedName>
</protein>
<proteinExistence type="predicted"/>
<dbReference type="InterPro" id="IPR050741">
    <property type="entry name" value="Acyl-CoA_dehydrogenase"/>
</dbReference>
<comment type="caution">
    <text evidence="2">The sequence shown here is derived from an EMBL/GenBank/DDBJ whole genome shotgun (WGS) entry which is preliminary data.</text>
</comment>
<dbReference type="PANTHER" id="PTHR48083:SF1">
    <property type="entry name" value="DEHYDROGENASE, PUTATIVE (AFU_ORTHOLOGUE AFUA_7G06510)-RELATED"/>
    <property type="match status" value="1"/>
</dbReference>
<organism evidence="2 3">
    <name type="scientific">Lepraria finkii</name>
    <dbReference type="NCBI Taxonomy" id="1340010"/>
    <lineage>
        <taxon>Eukaryota</taxon>
        <taxon>Fungi</taxon>
        <taxon>Dikarya</taxon>
        <taxon>Ascomycota</taxon>
        <taxon>Pezizomycotina</taxon>
        <taxon>Lecanoromycetes</taxon>
        <taxon>OSLEUM clade</taxon>
        <taxon>Lecanoromycetidae</taxon>
        <taxon>Lecanorales</taxon>
        <taxon>Lecanorineae</taxon>
        <taxon>Stereocaulaceae</taxon>
        <taxon>Lepraria</taxon>
    </lineage>
</organism>
<dbReference type="InterPro" id="IPR009100">
    <property type="entry name" value="AcylCoA_DH/oxidase_NM_dom_sf"/>
</dbReference>
<dbReference type="Gene3D" id="2.40.110.10">
    <property type="entry name" value="Butyryl-CoA Dehydrogenase, subunit A, domain 2"/>
    <property type="match status" value="1"/>
</dbReference>
<dbReference type="Proteomes" id="UP001590951">
    <property type="component" value="Unassembled WGS sequence"/>
</dbReference>
<accession>A0ABR4B0N3</accession>
<reference evidence="2 3" key="1">
    <citation type="submission" date="2024-09" db="EMBL/GenBank/DDBJ databases">
        <title>Rethinking Asexuality: The Enigmatic Case of Functional Sexual Genes in Lepraria (Stereocaulaceae).</title>
        <authorList>
            <person name="Doellman M."/>
            <person name="Sun Y."/>
            <person name="Barcenas-Pena A."/>
            <person name="Lumbsch H.T."/>
            <person name="Grewe F."/>
        </authorList>
    </citation>
    <scope>NUCLEOTIDE SEQUENCE [LARGE SCALE GENOMIC DNA]</scope>
    <source>
        <strain evidence="2 3">Grewe 0041</strain>
    </source>
</reference>
<dbReference type="SUPFAM" id="SSF56645">
    <property type="entry name" value="Acyl-CoA dehydrogenase NM domain-like"/>
    <property type="match status" value="1"/>
</dbReference>
<name>A0ABR4B0N3_9LECA</name>
<keyword evidence="1" id="KW-0560">Oxidoreductase</keyword>
<keyword evidence="3" id="KW-1185">Reference proteome</keyword>
<sequence>MILIARTTPLEDVKKPSEGLSLFFIDFDKNTPGLELTKIKKMGGKAVNANEVFFDNYRVPVDTRIGKEGQGFRILEKP</sequence>
<dbReference type="InterPro" id="IPR046373">
    <property type="entry name" value="Acyl-CoA_Oxase/DH_mid-dom_sf"/>
</dbReference>